<dbReference type="UniPathway" id="UPA00904">
    <property type="reaction ID" value="UER00871"/>
</dbReference>
<name>A0A2D2DEK0_9BURK</name>
<accession>A0A2D2DEK0</accession>
<evidence type="ECO:0000256" key="5">
    <source>
        <dbReference type="ARBA" id="ARBA00023167"/>
    </source>
</evidence>
<keyword evidence="4" id="KW-0378">Hydrolase</keyword>
<sequence>MNSGKNIRLGIISALHEEQEGLVEAMQGPATLIHGMRNYASGQVAGIDAVCVLSRIGKVAAAMTATTLVEKYGVTHILFTGVGGAGDAGVKVGDIVVAESLVQYDMDASPLFPRFEVPLTGLSHFQSDLHMSQRVASAALEFLDKDFDTVIDEAERAEFRLERPRVHRGLIASGDQFISKRAHLAQLNGSLPGLLAVEMEGAAVAQVCFELGIPFAVIRTISDNANEEAATDFMRFVKSVASRYAFHIVTRFCADLKSRPPQSSRESAAV</sequence>
<dbReference type="GO" id="GO:0009164">
    <property type="term" value="P:nucleoside catabolic process"/>
    <property type="evidence" value="ECO:0007669"/>
    <property type="project" value="InterPro"/>
</dbReference>
<dbReference type="GO" id="GO:0019509">
    <property type="term" value="P:L-methionine salvage from methylthioadenosine"/>
    <property type="evidence" value="ECO:0007669"/>
    <property type="project" value="UniProtKB-UniPathway"/>
</dbReference>
<keyword evidence="3" id="KW-0028">Amino-acid biosynthesis</keyword>
<dbReference type="KEGG" id="mass:CR152_01965"/>
<dbReference type="EMBL" id="CP024608">
    <property type="protein sequence ID" value="ATQ73411.1"/>
    <property type="molecule type" value="Genomic_DNA"/>
</dbReference>
<dbReference type="SUPFAM" id="SSF53167">
    <property type="entry name" value="Purine and uridine phosphorylases"/>
    <property type="match status" value="1"/>
</dbReference>
<reference evidence="7" key="1">
    <citation type="submission" date="2017-10" db="EMBL/GenBank/DDBJ databases">
        <title>Massilia psychrophilum sp. nov., a novel purple-pigmented bacterium isolated from Tianshan glacier, Xinjiang Municipality, China.</title>
        <authorList>
            <person name="Wang H."/>
        </authorList>
    </citation>
    <scope>NUCLEOTIDE SEQUENCE [LARGE SCALE GENOMIC DNA]</scope>
    <source>
        <strain evidence="7">B2</strain>
    </source>
</reference>
<dbReference type="Proteomes" id="UP000229897">
    <property type="component" value="Chromosome"/>
</dbReference>
<dbReference type="NCBIfam" id="TIGR01704">
    <property type="entry name" value="MTA_SAH-Nsdase"/>
    <property type="match status" value="1"/>
</dbReference>
<dbReference type="Gene3D" id="3.40.50.1580">
    <property type="entry name" value="Nucleoside phosphorylase domain"/>
    <property type="match status" value="1"/>
</dbReference>
<dbReference type="GO" id="GO:0005829">
    <property type="term" value="C:cytosol"/>
    <property type="evidence" value="ECO:0007669"/>
    <property type="project" value="TreeGrafter"/>
</dbReference>
<proteinExistence type="predicted"/>
<evidence type="ECO:0000313" key="7">
    <source>
        <dbReference type="EMBL" id="ATQ73411.1"/>
    </source>
</evidence>
<dbReference type="GO" id="GO:0008782">
    <property type="term" value="F:adenosylhomocysteine nucleosidase activity"/>
    <property type="evidence" value="ECO:0007669"/>
    <property type="project" value="UniProtKB-EC"/>
</dbReference>
<evidence type="ECO:0000256" key="3">
    <source>
        <dbReference type="ARBA" id="ARBA00022605"/>
    </source>
</evidence>
<evidence type="ECO:0000256" key="2">
    <source>
        <dbReference type="ARBA" id="ARBA00011974"/>
    </source>
</evidence>
<dbReference type="InterPro" id="IPR000845">
    <property type="entry name" value="Nucleoside_phosphorylase_d"/>
</dbReference>
<gene>
    <name evidence="7" type="ORF">CR152_01965</name>
</gene>
<dbReference type="EC" id="3.2.2.9" evidence="2"/>
<evidence type="ECO:0000256" key="1">
    <source>
        <dbReference type="ARBA" id="ARBA00004945"/>
    </source>
</evidence>
<comment type="pathway">
    <text evidence="1">Amino-acid biosynthesis; L-methionine biosynthesis via salvage pathway; S-methyl-5-thio-alpha-D-ribose 1-phosphate from S-methyl-5'-thioadenosine (hydrolase route): step 1/2.</text>
</comment>
<dbReference type="GO" id="GO:0019284">
    <property type="term" value="P:L-methionine salvage from S-adenosylmethionine"/>
    <property type="evidence" value="ECO:0007669"/>
    <property type="project" value="TreeGrafter"/>
</dbReference>
<dbReference type="GO" id="GO:0008930">
    <property type="term" value="F:methylthioadenosine nucleosidase activity"/>
    <property type="evidence" value="ECO:0007669"/>
    <property type="project" value="InterPro"/>
</dbReference>
<dbReference type="PANTHER" id="PTHR46832:SF1">
    <property type="entry name" value="5'-METHYLTHIOADENOSINE_S-ADENOSYLHOMOCYSTEINE NUCLEOSIDASE"/>
    <property type="match status" value="1"/>
</dbReference>
<keyword evidence="8" id="KW-1185">Reference proteome</keyword>
<organism evidence="7 8">
    <name type="scientific">Massilia violaceinigra</name>
    <dbReference type="NCBI Taxonomy" id="2045208"/>
    <lineage>
        <taxon>Bacteria</taxon>
        <taxon>Pseudomonadati</taxon>
        <taxon>Pseudomonadota</taxon>
        <taxon>Betaproteobacteria</taxon>
        <taxon>Burkholderiales</taxon>
        <taxon>Oxalobacteraceae</taxon>
        <taxon>Telluria group</taxon>
        <taxon>Massilia</taxon>
    </lineage>
</organism>
<evidence type="ECO:0000256" key="4">
    <source>
        <dbReference type="ARBA" id="ARBA00022801"/>
    </source>
</evidence>
<dbReference type="PANTHER" id="PTHR46832">
    <property type="entry name" value="5'-METHYLTHIOADENOSINE/S-ADENOSYLHOMOCYSTEINE NUCLEOSIDASE"/>
    <property type="match status" value="1"/>
</dbReference>
<dbReference type="OrthoDB" id="9792278at2"/>
<dbReference type="RefSeq" id="WP_099873312.1">
    <property type="nucleotide sequence ID" value="NZ_CP024608.1"/>
</dbReference>
<dbReference type="InterPro" id="IPR035994">
    <property type="entry name" value="Nucleoside_phosphorylase_sf"/>
</dbReference>
<evidence type="ECO:0000313" key="8">
    <source>
        <dbReference type="Proteomes" id="UP000229897"/>
    </source>
</evidence>
<dbReference type="CDD" id="cd09008">
    <property type="entry name" value="MTAN"/>
    <property type="match status" value="1"/>
</dbReference>
<dbReference type="NCBIfam" id="NF004079">
    <property type="entry name" value="PRK05584.1"/>
    <property type="match status" value="1"/>
</dbReference>
<dbReference type="InterPro" id="IPR010049">
    <property type="entry name" value="MTA_SAH_Nsdase"/>
</dbReference>
<evidence type="ECO:0000259" key="6">
    <source>
        <dbReference type="Pfam" id="PF01048"/>
    </source>
</evidence>
<keyword evidence="5" id="KW-0486">Methionine biosynthesis</keyword>
<dbReference type="AlphaFoldDB" id="A0A2D2DEK0"/>
<feature type="domain" description="Nucleoside phosphorylase" evidence="6">
    <location>
        <begin position="9"/>
        <end position="251"/>
    </location>
</feature>
<protein>
    <recommendedName>
        <fullName evidence="2">adenosylhomocysteine nucleosidase</fullName>
        <ecNumber evidence="2">3.2.2.9</ecNumber>
    </recommendedName>
</protein>
<dbReference type="Pfam" id="PF01048">
    <property type="entry name" value="PNP_UDP_1"/>
    <property type="match status" value="1"/>
</dbReference>